<evidence type="ECO:0000313" key="2">
    <source>
        <dbReference type="Proteomes" id="UP000034816"/>
    </source>
</evidence>
<dbReference type="PATRIC" id="fig|1619097.3.peg.204"/>
<dbReference type="Gene3D" id="1.10.287.1080">
    <property type="entry name" value="MazG-like"/>
    <property type="match status" value="1"/>
</dbReference>
<name>A0A0G0C8N3_9BACT</name>
<proteinExistence type="predicted"/>
<gene>
    <name evidence="1" type="ORF">UR73_C0018G0001</name>
</gene>
<dbReference type="InterPro" id="IPR025984">
    <property type="entry name" value="DCTPP"/>
</dbReference>
<dbReference type="Proteomes" id="UP000034816">
    <property type="component" value="Unassembled WGS sequence"/>
</dbReference>
<dbReference type="PANTHER" id="PTHR46523:SF1">
    <property type="entry name" value="DCTP PYROPHOSPHATASE 1"/>
    <property type="match status" value="1"/>
</dbReference>
<dbReference type="GO" id="GO:0047429">
    <property type="term" value="F:nucleoside triphosphate diphosphatase activity"/>
    <property type="evidence" value="ECO:0007669"/>
    <property type="project" value="InterPro"/>
</dbReference>
<dbReference type="PANTHER" id="PTHR46523">
    <property type="entry name" value="DCTP PYROPHOSPHATASE 1"/>
    <property type="match status" value="1"/>
</dbReference>
<evidence type="ECO:0000313" key="1">
    <source>
        <dbReference type="EMBL" id="KKP77548.1"/>
    </source>
</evidence>
<reference evidence="1 2" key="1">
    <citation type="journal article" date="2015" name="Nature">
        <title>rRNA introns, odd ribosomes, and small enigmatic genomes across a large radiation of phyla.</title>
        <authorList>
            <person name="Brown C.T."/>
            <person name="Hug L.A."/>
            <person name="Thomas B.C."/>
            <person name="Sharon I."/>
            <person name="Castelle C.J."/>
            <person name="Singh A."/>
            <person name="Wilkins M.J."/>
            <person name="Williams K.H."/>
            <person name="Banfield J.F."/>
        </authorList>
    </citation>
    <scope>NUCLEOTIDE SEQUENCE [LARGE SCALE GENOMIC DNA]</scope>
</reference>
<dbReference type="CDD" id="cd11537">
    <property type="entry name" value="NTP-PPase_RS21-C6_like"/>
    <property type="match status" value="1"/>
</dbReference>
<comment type="caution">
    <text evidence="1">The sequence shown here is derived from an EMBL/GenBank/DDBJ whole genome shotgun (WGS) entry which is preliminary data.</text>
</comment>
<dbReference type="InterPro" id="IPR052555">
    <property type="entry name" value="dCTP_Pyrophosphatase"/>
</dbReference>
<dbReference type="EMBL" id="LBQH01000018">
    <property type="protein sequence ID" value="KKP77548.1"/>
    <property type="molecule type" value="Genomic_DNA"/>
</dbReference>
<dbReference type="Pfam" id="PF12643">
    <property type="entry name" value="MazG-like"/>
    <property type="match status" value="1"/>
</dbReference>
<dbReference type="AlphaFoldDB" id="A0A0G0C8N3"/>
<dbReference type="SUPFAM" id="SSF101386">
    <property type="entry name" value="all-alpha NTP pyrophosphatases"/>
    <property type="match status" value="1"/>
</dbReference>
<dbReference type="GO" id="GO:0009143">
    <property type="term" value="P:nucleoside triphosphate catabolic process"/>
    <property type="evidence" value="ECO:0007669"/>
    <property type="project" value="InterPro"/>
</dbReference>
<organism evidence="1 2">
    <name type="scientific">candidate division WS6 bacterium GW2011_GWF1_35_23</name>
    <dbReference type="NCBI Taxonomy" id="1619097"/>
    <lineage>
        <taxon>Bacteria</taxon>
        <taxon>Candidatus Dojkabacteria</taxon>
    </lineage>
</organism>
<keyword evidence="1" id="KW-0378">Hydrolase</keyword>
<accession>A0A0G0C8N3</accession>
<dbReference type="PIRSF" id="PIRSF029826">
    <property type="entry name" value="UCP029826_pph"/>
    <property type="match status" value="1"/>
</dbReference>
<protein>
    <submittedName>
        <fullName evidence="1">MazG nucleotide pyrophosphohydrolase</fullName>
    </submittedName>
</protein>
<sequence>MTDLLERLLKFRKARDWEQFHTPENLAKSLTIETGELLECFQWSNKYDVEDVKSEVADVYTYLLLFAHSLNLDLDKVASDKLTISEKKYPVEKAKGNATKYTKFKN</sequence>